<proteinExistence type="predicted"/>
<protein>
    <submittedName>
        <fullName evidence="1">Uncharacterized protein</fullName>
    </submittedName>
</protein>
<dbReference type="EMBL" id="JAQKAB010000001">
    <property type="protein sequence ID" value="MDA7025192.1"/>
    <property type="molecule type" value="Genomic_DNA"/>
</dbReference>
<keyword evidence="2" id="KW-1185">Reference proteome</keyword>
<sequence>MFLKNIQLINDHDGGELAGQSICITEMFLWELGKKFKTDDCEAIIFICDDKYNSFNLLSMKQDSHDVLFYKHTYEVETPFNINEFNSKSHHEKKVLMANTLKSGMLFLCEKKNWDKSRIEDVFLTMKEKDFFHQFKAWRPKLNPNRNKKAYPLVQLDLYSFKLYLVVEDTKKNILCKDMVVETDTFIEELGYYMHELKWLSNKEVALFTRAHQSTYFSLELCE</sequence>
<organism evidence="1 2">
    <name type="scientific">Bacillus changyiensis</name>
    <dbReference type="NCBI Taxonomy" id="3004103"/>
    <lineage>
        <taxon>Bacteria</taxon>
        <taxon>Bacillati</taxon>
        <taxon>Bacillota</taxon>
        <taxon>Bacilli</taxon>
        <taxon>Bacillales</taxon>
        <taxon>Bacillaceae</taxon>
        <taxon>Bacillus</taxon>
    </lineage>
</organism>
<accession>A0ABT4X1B4</accession>
<dbReference type="RefSeq" id="WP_271339058.1">
    <property type="nucleotide sequence ID" value="NZ_JAQKAB010000001.1"/>
</dbReference>
<name>A0ABT4X1B4_9BACI</name>
<comment type="caution">
    <text evidence="1">The sequence shown here is derived from an EMBL/GenBank/DDBJ whole genome shotgun (WGS) entry which is preliminary data.</text>
</comment>
<evidence type="ECO:0000313" key="2">
    <source>
        <dbReference type="Proteomes" id="UP001211894"/>
    </source>
</evidence>
<reference evidence="1 2" key="1">
    <citation type="submission" date="2023-01" db="EMBL/GenBank/DDBJ databases">
        <title>Bacillus changyiensis sp. nov., isolated from a coastal deposit.</title>
        <authorList>
            <person name="Xiao G."/>
            <person name="Lai Q."/>
            <person name="Hu Z."/>
            <person name="Shao Z."/>
        </authorList>
    </citation>
    <scope>NUCLEOTIDE SEQUENCE [LARGE SCALE GENOMIC DNA]</scope>
    <source>
        <strain evidence="1 2">CLL-7-23</strain>
    </source>
</reference>
<gene>
    <name evidence="1" type="ORF">PJ311_01050</name>
</gene>
<evidence type="ECO:0000313" key="1">
    <source>
        <dbReference type="EMBL" id="MDA7025192.1"/>
    </source>
</evidence>
<dbReference type="Proteomes" id="UP001211894">
    <property type="component" value="Unassembled WGS sequence"/>
</dbReference>